<dbReference type="EMBL" id="BIFS01000001">
    <property type="protein sequence ID" value="GCE17141.1"/>
    <property type="molecule type" value="Genomic_DNA"/>
</dbReference>
<accession>A0A402ADH4</accession>
<evidence type="ECO:0000313" key="2">
    <source>
        <dbReference type="Proteomes" id="UP000287188"/>
    </source>
</evidence>
<evidence type="ECO:0008006" key="3">
    <source>
        <dbReference type="Google" id="ProtNLM"/>
    </source>
</evidence>
<proteinExistence type="predicted"/>
<reference evidence="2" key="1">
    <citation type="submission" date="2018-12" db="EMBL/GenBank/DDBJ databases">
        <title>Tengunoibacter tsumagoiensis gen. nov., sp. nov., Dictyobacter kobayashii sp. nov., D. alpinus sp. nov., and D. joshuensis sp. nov. and description of Dictyobacteraceae fam. nov. within the order Ktedonobacterales isolated from Tengu-no-mugimeshi.</title>
        <authorList>
            <person name="Wang C.M."/>
            <person name="Zheng Y."/>
            <person name="Sakai Y."/>
            <person name="Toyoda A."/>
            <person name="Minakuchi Y."/>
            <person name="Abe K."/>
            <person name="Yokota A."/>
            <person name="Yabe S."/>
        </authorList>
    </citation>
    <scope>NUCLEOTIDE SEQUENCE [LARGE SCALE GENOMIC DNA]</scope>
    <source>
        <strain evidence="2">Uno11</strain>
    </source>
</reference>
<comment type="caution">
    <text evidence="1">The sequence shown here is derived from an EMBL/GenBank/DDBJ whole genome shotgun (WGS) entry which is preliminary data.</text>
</comment>
<sequence>MRTQSVDTSPEFERIQIARIRAFSVAKKFTSIRSWTQSMAYANLETTPGSSPQDRAMEFVAREYGSHLAHLFAHAIETQHPWNLQAPDIQEATLPIIKIAEQIGIPILIMGSMASSIYGFPRSIQDVDFLANFNEDHIAFLCDHLKHTYAFDPDEITLALLQRESFSVLHRSRLIKIDVILPSTALEKEALERRQPHMLIEGSAPLFLPSPEDMTLLNLIDYQRQENAADDRWNDILGLLKVQAPTINVTSLCQRAAMLGIAALLSQALIDAGIHSETPVS</sequence>
<dbReference type="InterPro" id="IPR043519">
    <property type="entry name" value="NT_sf"/>
</dbReference>
<gene>
    <name evidence="1" type="ORF">KDK_09410</name>
</gene>
<dbReference type="AlphaFoldDB" id="A0A402ADH4"/>
<organism evidence="1 2">
    <name type="scientific">Dictyobacter kobayashii</name>
    <dbReference type="NCBI Taxonomy" id="2014872"/>
    <lineage>
        <taxon>Bacteria</taxon>
        <taxon>Bacillati</taxon>
        <taxon>Chloroflexota</taxon>
        <taxon>Ktedonobacteria</taxon>
        <taxon>Ktedonobacterales</taxon>
        <taxon>Dictyobacteraceae</taxon>
        <taxon>Dictyobacter</taxon>
    </lineage>
</organism>
<keyword evidence="2" id="KW-1185">Reference proteome</keyword>
<dbReference type="OrthoDB" id="146765at2"/>
<dbReference type="Gene3D" id="3.30.460.40">
    <property type="match status" value="1"/>
</dbReference>
<dbReference type="RefSeq" id="WP_126548877.1">
    <property type="nucleotide sequence ID" value="NZ_BIFS01000001.1"/>
</dbReference>
<protein>
    <recommendedName>
        <fullName evidence="3">Nucleotidyltransferase</fullName>
    </recommendedName>
</protein>
<dbReference type="SUPFAM" id="SSF81301">
    <property type="entry name" value="Nucleotidyltransferase"/>
    <property type="match status" value="1"/>
</dbReference>
<dbReference type="Proteomes" id="UP000287188">
    <property type="component" value="Unassembled WGS sequence"/>
</dbReference>
<evidence type="ECO:0000313" key="1">
    <source>
        <dbReference type="EMBL" id="GCE17141.1"/>
    </source>
</evidence>
<name>A0A402ADH4_9CHLR</name>